<dbReference type="InterPro" id="IPR002222">
    <property type="entry name" value="Ribosomal_uS19"/>
</dbReference>
<evidence type="ECO:0000256" key="1">
    <source>
        <dbReference type="ARBA" id="ARBA00007345"/>
    </source>
</evidence>
<evidence type="ECO:0000256" key="2">
    <source>
        <dbReference type="ARBA" id="ARBA00022980"/>
    </source>
</evidence>
<comment type="similarity">
    <text evidence="1">Belongs to the universal ribosomal protein uS19 family.</text>
</comment>
<dbReference type="Gene3D" id="3.30.860.10">
    <property type="entry name" value="30s Ribosomal Protein S19, Chain A"/>
    <property type="match status" value="1"/>
</dbReference>
<evidence type="ECO:0000256" key="3">
    <source>
        <dbReference type="ARBA" id="ARBA00023274"/>
    </source>
</evidence>
<reference evidence="4" key="1">
    <citation type="submission" date="2020-07" db="EMBL/GenBank/DDBJ databases">
        <title>Genome sequence and genetic diversity analysis of an under-domesticated orphan crop, white fonio (Digitaria exilis).</title>
        <authorList>
            <person name="Bennetzen J.L."/>
            <person name="Chen S."/>
            <person name="Ma X."/>
            <person name="Wang X."/>
            <person name="Yssel A.E.J."/>
            <person name="Chaluvadi S.R."/>
            <person name="Johnson M."/>
            <person name="Gangashetty P."/>
            <person name="Hamidou F."/>
            <person name="Sanogo M.D."/>
            <person name="Zwaenepoel A."/>
            <person name="Wallace J."/>
            <person name="Van De Peer Y."/>
            <person name="Van Deynze A."/>
        </authorList>
    </citation>
    <scope>NUCLEOTIDE SEQUENCE</scope>
    <source>
        <tissue evidence="4">Leaves</tissue>
    </source>
</reference>
<proteinExistence type="inferred from homology"/>
<evidence type="ECO:0000313" key="5">
    <source>
        <dbReference type="Proteomes" id="UP000636709"/>
    </source>
</evidence>
<name>A0A835B449_9POAL</name>
<protein>
    <submittedName>
        <fullName evidence="4">Uncharacterized protein</fullName>
    </submittedName>
</protein>
<accession>A0A835B449</accession>
<sequence>MEEEKEIIVMWSRAYSILPTMVGHTIAIHKLQILW</sequence>
<keyword evidence="2" id="KW-0689">Ribosomal protein</keyword>
<dbReference type="GO" id="GO:1990904">
    <property type="term" value="C:ribonucleoprotein complex"/>
    <property type="evidence" value="ECO:0007669"/>
    <property type="project" value="UniProtKB-KW"/>
</dbReference>
<gene>
    <name evidence="4" type="ORF">HU200_047190</name>
</gene>
<dbReference type="Proteomes" id="UP000636709">
    <property type="component" value="Unassembled WGS sequence"/>
</dbReference>
<dbReference type="AlphaFoldDB" id="A0A835B449"/>
<dbReference type="InterPro" id="IPR023575">
    <property type="entry name" value="Ribosomal_uS19_SF"/>
</dbReference>
<keyword evidence="5" id="KW-1185">Reference proteome</keyword>
<evidence type="ECO:0000313" key="4">
    <source>
        <dbReference type="EMBL" id="KAF8676313.1"/>
    </source>
</evidence>
<dbReference type="GO" id="GO:0005840">
    <property type="term" value="C:ribosome"/>
    <property type="evidence" value="ECO:0007669"/>
    <property type="project" value="UniProtKB-KW"/>
</dbReference>
<dbReference type="Pfam" id="PF00203">
    <property type="entry name" value="Ribosomal_S19"/>
    <property type="match status" value="1"/>
</dbReference>
<dbReference type="GO" id="GO:0003735">
    <property type="term" value="F:structural constituent of ribosome"/>
    <property type="evidence" value="ECO:0007669"/>
    <property type="project" value="InterPro"/>
</dbReference>
<organism evidence="4 5">
    <name type="scientific">Digitaria exilis</name>
    <dbReference type="NCBI Taxonomy" id="1010633"/>
    <lineage>
        <taxon>Eukaryota</taxon>
        <taxon>Viridiplantae</taxon>
        <taxon>Streptophyta</taxon>
        <taxon>Embryophyta</taxon>
        <taxon>Tracheophyta</taxon>
        <taxon>Spermatophyta</taxon>
        <taxon>Magnoliopsida</taxon>
        <taxon>Liliopsida</taxon>
        <taxon>Poales</taxon>
        <taxon>Poaceae</taxon>
        <taxon>PACMAD clade</taxon>
        <taxon>Panicoideae</taxon>
        <taxon>Panicodae</taxon>
        <taxon>Paniceae</taxon>
        <taxon>Anthephorinae</taxon>
        <taxon>Digitaria</taxon>
    </lineage>
</organism>
<dbReference type="SUPFAM" id="SSF54570">
    <property type="entry name" value="Ribosomal protein S19"/>
    <property type="match status" value="1"/>
</dbReference>
<keyword evidence="3" id="KW-0687">Ribonucleoprotein</keyword>
<dbReference type="GO" id="GO:0006412">
    <property type="term" value="P:translation"/>
    <property type="evidence" value="ECO:0007669"/>
    <property type="project" value="InterPro"/>
</dbReference>
<comment type="caution">
    <text evidence="4">The sequence shown here is derived from an EMBL/GenBank/DDBJ whole genome shotgun (WGS) entry which is preliminary data.</text>
</comment>
<dbReference type="EMBL" id="JACEFO010002174">
    <property type="protein sequence ID" value="KAF8676313.1"/>
    <property type="molecule type" value="Genomic_DNA"/>
</dbReference>